<feature type="compositionally biased region" description="Low complexity" evidence="1">
    <location>
        <begin position="475"/>
        <end position="485"/>
    </location>
</feature>
<keyword evidence="2" id="KW-0812">Transmembrane</keyword>
<evidence type="ECO:0000256" key="1">
    <source>
        <dbReference type="SAM" id="MobiDB-lite"/>
    </source>
</evidence>
<feature type="compositionally biased region" description="Pro residues" evidence="1">
    <location>
        <begin position="410"/>
        <end position="420"/>
    </location>
</feature>
<dbReference type="RefSeq" id="XP_029910340.1">
    <property type="nucleotide sequence ID" value="XM_030054480.1"/>
</dbReference>
<proteinExistence type="predicted"/>
<evidence type="ECO:0000313" key="3">
    <source>
        <dbReference type="Ensembl" id="ENSMMDP00005043266.1"/>
    </source>
</evidence>
<dbReference type="InParanoid" id="A0A668AEB4"/>
<dbReference type="PANTHER" id="PTHR15758:SF2">
    <property type="entry name" value="BCL-2-LIKE PROTEIN 13"/>
    <property type="match status" value="1"/>
</dbReference>
<dbReference type="GeneTree" id="ENSGT00390000015552"/>
<reference evidence="3" key="2">
    <citation type="submission" date="2025-08" db="UniProtKB">
        <authorList>
            <consortium name="Ensembl"/>
        </authorList>
    </citation>
    <scope>IDENTIFICATION</scope>
</reference>
<dbReference type="GO" id="GO:0005739">
    <property type="term" value="C:mitochondrion"/>
    <property type="evidence" value="ECO:0007669"/>
    <property type="project" value="TreeGrafter"/>
</dbReference>
<feature type="compositionally biased region" description="Low complexity" evidence="1">
    <location>
        <begin position="426"/>
        <end position="437"/>
    </location>
</feature>
<keyword evidence="2" id="KW-1133">Transmembrane helix</keyword>
<dbReference type="SUPFAM" id="SSF56854">
    <property type="entry name" value="Bcl-2 inhibitors of programmed cell death"/>
    <property type="match status" value="1"/>
</dbReference>
<dbReference type="RefSeq" id="XP_029910341.1">
    <property type="nucleotide sequence ID" value="XM_030054481.1"/>
</dbReference>
<feature type="compositionally biased region" description="Low complexity" evidence="1">
    <location>
        <begin position="445"/>
        <end position="467"/>
    </location>
</feature>
<feature type="compositionally biased region" description="Low complexity" evidence="1">
    <location>
        <begin position="378"/>
        <end position="390"/>
    </location>
</feature>
<dbReference type="RefSeq" id="XP_029910344.1">
    <property type="nucleotide sequence ID" value="XM_030054484.1"/>
</dbReference>
<organism evidence="3 4">
    <name type="scientific">Myripristis murdjan</name>
    <name type="common">pinecone soldierfish</name>
    <dbReference type="NCBI Taxonomy" id="586833"/>
    <lineage>
        <taxon>Eukaryota</taxon>
        <taxon>Metazoa</taxon>
        <taxon>Chordata</taxon>
        <taxon>Craniata</taxon>
        <taxon>Vertebrata</taxon>
        <taxon>Euteleostomi</taxon>
        <taxon>Actinopterygii</taxon>
        <taxon>Neopterygii</taxon>
        <taxon>Teleostei</taxon>
        <taxon>Neoteleostei</taxon>
        <taxon>Acanthomorphata</taxon>
        <taxon>Holocentriformes</taxon>
        <taxon>Holocentridae</taxon>
        <taxon>Myripristis</taxon>
    </lineage>
</organism>
<keyword evidence="4" id="KW-1185">Reference proteome</keyword>
<dbReference type="AlphaFoldDB" id="A0A668AEB4"/>
<keyword evidence="2" id="KW-0472">Membrane</keyword>
<dbReference type="PANTHER" id="PTHR15758">
    <property type="entry name" value="BCL-2-LIKE PROTEIN 13"/>
    <property type="match status" value="1"/>
</dbReference>
<dbReference type="InterPro" id="IPR036834">
    <property type="entry name" value="Bcl-2-like_sf"/>
</dbReference>
<dbReference type="GO" id="GO:0006915">
    <property type="term" value="P:apoptotic process"/>
    <property type="evidence" value="ECO:0007669"/>
    <property type="project" value="InterPro"/>
</dbReference>
<feature type="region of interest" description="Disordered" evidence="1">
    <location>
        <begin position="34"/>
        <end position="53"/>
    </location>
</feature>
<reference evidence="3" key="1">
    <citation type="submission" date="2019-06" db="EMBL/GenBank/DDBJ databases">
        <authorList>
            <consortium name="Wellcome Sanger Institute Data Sharing"/>
        </authorList>
    </citation>
    <scope>NUCLEOTIDE SEQUENCE [LARGE SCALE GENOMIC DNA]</scope>
</reference>
<feature type="compositionally biased region" description="Low complexity" evidence="1">
    <location>
        <begin position="495"/>
        <end position="515"/>
    </location>
</feature>
<feature type="compositionally biased region" description="Polar residues" evidence="1">
    <location>
        <begin position="354"/>
        <end position="363"/>
    </location>
</feature>
<evidence type="ECO:0000313" key="4">
    <source>
        <dbReference type="Proteomes" id="UP000472263"/>
    </source>
</evidence>
<dbReference type="InterPro" id="IPR042398">
    <property type="entry name" value="BCL2L13"/>
</dbReference>
<feature type="compositionally biased region" description="Low complexity" evidence="1">
    <location>
        <begin position="399"/>
        <end position="409"/>
    </location>
</feature>
<feature type="region of interest" description="Disordered" evidence="1">
    <location>
        <begin position="229"/>
        <end position="252"/>
    </location>
</feature>
<name>A0A668AEB4_9TELE</name>
<dbReference type="GO" id="GO:0016020">
    <property type="term" value="C:membrane"/>
    <property type="evidence" value="ECO:0007669"/>
    <property type="project" value="TreeGrafter"/>
</dbReference>
<dbReference type="OrthoDB" id="8959856at2759"/>
<dbReference type="GO" id="GO:0042981">
    <property type="term" value="P:regulation of apoptotic process"/>
    <property type="evidence" value="ECO:0007669"/>
    <property type="project" value="InterPro"/>
</dbReference>
<feature type="compositionally biased region" description="Polar residues" evidence="1">
    <location>
        <begin position="230"/>
        <end position="252"/>
    </location>
</feature>
<feature type="transmembrane region" description="Helical" evidence="2">
    <location>
        <begin position="534"/>
        <end position="554"/>
    </location>
</feature>
<reference evidence="3" key="3">
    <citation type="submission" date="2025-09" db="UniProtKB">
        <authorList>
            <consortium name="Ensembl"/>
        </authorList>
    </citation>
    <scope>IDENTIFICATION</scope>
</reference>
<dbReference type="RefSeq" id="XP_029910342.1">
    <property type="nucleotide sequence ID" value="XM_030054482.1"/>
</dbReference>
<accession>A0A668AEB4</accession>
<feature type="compositionally biased region" description="Low complexity" evidence="1">
    <location>
        <begin position="34"/>
        <end position="44"/>
    </location>
</feature>
<sequence length="559" mass="58607">MAASGSTSTAVPEGFRYETKYVVLSYLGLPPASRAPAPAAAAAPEDSQNTRERNRVIKEQIEDELRQLEDEISASFPSTGFDRHTSPVFSPANPDSSIEDCLAALGDRVARDLDTHLAAAVHTLLTGPLDYQSFRAVTLDVSTHTQGGWSKVLVPLVLLQALQSEGQPLTTLLPLGVGFLEEAESDYIIQQGGWGAVFNLEEEEERGIIIAEDSNDIYILSGEQHHDQLSPPSSLLCTGDNSSGQSSWQTESLPVSLAGHDSWAQVGMMDPEDVKSLDSNEGMALAEERSENNSSNSDIVHVEREEAELLEEGGEGGAAEEPELQESMMSVLGTESELAELRAAFRDQTPPNPVSSGADSTAPASLLSLEEPVVIETPASLSAEPSLASSEPERPPEVPEAAAPSTEPEPAAPLPVPAIKPDPEPETVAAAAPAPVEEAPPSPSPAQEAPAPTPTASAEPEATSEPAAEPEQELEPVTAPSQLEEPQPEPETVVEPEAPLAATSAPEAVEAPVEAPAEEPTETAASEPVSELPVLLYGGAALAALAAVVAYGALTYRRK</sequence>
<dbReference type="GeneID" id="115361158"/>
<gene>
    <name evidence="3" type="primary">BCL2L13</name>
    <name evidence="3" type="synonym">bcl2l13</name>
</gene>
<dbReference type="Proteomes" id="UP000472263">
    <property type="component" value="Chromosome 6"/>
</dbReference>
<feature type="region of interest" description="Disordered" evidence="1">
    <location>
        <begin position="330"/>
        <end position="529"/>
    </location>
</feature>
<dbReference type="RefSeq" id="XP_029910343.1">
    <property type="nucleotide sequence ID" value="XM_030054483.1"/>
</dbReference>
<protein>
    <submittedName>
        <fullName evidence="3">BCL2 like 13</fullName>
    </submittedName>
</protein>
<dbReference type="CTD" id="23786"/>
<evidence type="ECO:0000256" key="2">
    <source>
        <dbReference type="SAM" id="Phobius"/>
    </source>
</evidence>
<dbReference type="Ensembl" id="ENSMMDT00005044136.1">
    <property type="protein sequence ID" value="ENSMMDP00005043266.1"/>
    <property type="gene ID" value="ENSMMDG00005019903.1"/>
</dbReference>